<dbReference type="GO" id="GO:0006354">
    <property type="term" value="P:DNA-templated transcription elongation"/>
    <property type="evidence" value="ECO:0007669"/>
    <property type="project" value="TreeGrafter"/>
</dbReference>
<dbReference type="InterPro" id="IPR036805">
    <property type="entry name" value="Tscrpt_elong_fac_GreA/B_N_sf"/>
</dbReference>
<dbReference type="AlphaFoldDB" id="A0A1M4VCS2"/>
<dbReference type="GO" id="GO:0032784">
    <property type="term" value="P:regulation of DNA-templated transcription elongation"/>
    <property type="evidence" value="ECO:0007669"/>
    <property type="project" value="InterPro"/>
</dbReference>
<dbReference type="EMBL" id="FQVB01000006">
    <property type="protein sequence ID" value="SHE66668.1"/>
    <property type="molecule type" value="Genomic_DNA"/>
</dbReference>
<evidence type="ECO:0000259" key="4">
    <source>
        <dbReference type="Pfam" id="PF03449"/>
    </source>
</evidence>
<feature type="domain" description="Transcription elongation factor GreA/GreB C-terminal" evidence="3">
    <location>
        <begin position="82"/>
        <end position="154"/>
    </location>
</feature>
<dbReference type="OrthoDB" id="9808774at2"/>
<keyword evidence="1" id="KW-0805">Transcription regulation</keyword>
<organism evidence="5 6">
    <name type="scientific">Desulfacinum infernum DSM 9756</name>
    <dbReference type="NCBI Taxonomy" id="1121391"/>
    <lineage>
        <taxon>Bacteria</taxon>
        <taxon>Pseudomonadati</taxon>
        <taxon>Thermodesulfobacteriota</taxon>
        <taxon>Syntrophobacteria</taxon>
        <taxon>Syntrophobacterales</taxon>
        <taxon>Syntrophobacteraceae</taxon>
        <taxon>Desulfacinum</taxon>
    </lineage>
</organism>
<dbReference type="InterPro" id="IPR001437">
    <property type="entry name" value="Tscrpt_elong_fac_GreA/B_C"/>
</dbReference>
<dbReference type="PANTHER" id="PTHR30437:SF4">
    <property type="entry name" value="TRANSCRIPTION ELONGATION FACTOR GREA"/>
    <property type="match status" value="1"/>
</dbReference>
<dbReference type="SUPFAM" id="SSF46557">
    <property type="entry name" value="GreA transcript cleavage protein, N-terminal domain"/>
    <property type="match status" value="1"/>
</dbReference>
<gene>
    <name evidence="5" type="ORF">SAMN02745206_00625</name>
</gene>
<dbReference type="Gene3D" id="3.10.50.30">
    <property type="entry name" value="Transcription elongation factor, GreA/GreB, C-terminal domain"/>
    <property type="match status" value="1"/>
</dbReference>
<keyword evidence="5" id="KW-0251">Elongation factor</keyword>
<dbReference type="Gene3D" id="1.10.287.180">
    <property type="entry name" value="Transcription elongation factor, GreA/GreB, N-terminal domain"/>
    <property type="match status" value="1"/>
</dbReference>
<sequence length="156" mass="17779">MEKIPITRNGYRHLAAELLHLRRVVRPRVLEELQEARLFGIKADNQQYLLARENHSVLLRKIHDLETKLAQCEIFVGRKFTSKVVGFGTWTVVRNLETGETLRFQMVGPYESDVANGRLSILSPVGRSLMGRSEGDEVTVFTPAGERTYQVLEILS</sequence>
<keyword evidence="2" id="KW-0804">Transcription</keyword>
<keyword evidence="5" id="KW-0648">Protein biosynthesis</keyword>
<dbReference type="GO" id="GO:0003677">
    <property type="term" value="F:DNA binding"/>
    <property type="evidence" value="ECO:0007669"/>
    <property type="project" value="InterPro"/>
</dbReference>
<dbReference type="RefSeq" id="WP_073036867.1">
    <property type="nucleotide sequence ID" value="NZ_FQVB01000006.1"/>
</dbReference>
<dbReference type="GO" id="GO:0070063">
    <property type="term" value="F:RNA polymerase binding"/>
    <property type="evidence" value="ECO:0007669"/>
    <property type="project" value="InterPro"/>
</dbReference>
<name>A0A1M4VCS2_9BACT</name>
<dbReference type="Pfam" id="PF03449">
    <property type="entry name" value="GreA_GreB_N"/>
    <property type="match status" value="1"/>
</dbReference>
<dbReference type="InterPro" id="IPR023459">
    <property type="entry name" value="Tscrpt_elong_fac_GreA/B_fam"/>
</dbReference>
<dbReference type="PANTHER" id="PTHR30437">
    <property type="entry name" value="TRANSCRIPTION ELONGATION FACTOR GREA"/>
    <property type="match status" value="1"/>
</dbReference>
<proteinExistence type="predicted"/>
<reference evidence="6" key="1">
    <citation type="submission" date="2016-11" db="EMBL/GenBank/DDBJ databases">
        <authorList>
            <person name="Varghese N."/>
            <person name="Submissions S."/>
        </authorList>
    </citation>
    <scope>NUCLEOTIDE SEQUENCE [LARGE SCALE GENOMIC DNA]</scope>
    <source>
        <strain evidence="6">DSM 9756</strain>
    </source>
</reference>
<dbReference type="Pfam" id="PF01272">
    <property type="entry name" value="GreA_GreB"/>
    <property type="match status" value="1"/>
</dbReference>
<evidence type="ECO:0000256" key="1">
    <source>
        <dbReference type="ARBA" id="ARBA00023015"/>
    </source>
</evidence>
<dbReference type="SUPFAM" id="SSF54534">
    <property type="entry name" value="FKBP-like"/>
    <property type="match status" value="1"/>
</dbReference>
<evidence type="ECO:0000313" key="5">
    <source>
        <dbReference type="EMBL" id="SHE66668.1"/>
    </source>
</evidence>
<keyword evidence="6" id="KW-1185">Reference proteome</keyword>
<dbReference type="FunFam" id="3.10.50.30:FF:000001">
    <property type="entry name" value="Transcription elongation factor GreA"/>
    <property type="match status" value="1"/>
</dbReference>
<dbReference type="STRING" id="1121391.SAMN02745206_00625"/>
<dbReference type="PIRSF" id="PIRSF006092">
    <property type="entry name" value="GreA_GreB"/>
    <property type="match status" value="1"/>
</dbReference>
<evidence type="ECO:0000313" key="6">
    <source>
        <dbReference type="Proteomes" id="UP000184076"/>
    </source>
</evidence>
<dbReference type="InterPro" id="IPR036953">
    <property type="entry name" value="GreA/GreB_C_sf"/>
</dbReference>
<dbReference type="GO" id="GO:0003746">
    <property type="term" value="F:translation elongation factor activity"/>
    <property type="evidence" value="ECO:0007669"/>
    <property type="project" value="UniProtKB-KW"/>
</dbReference>
<protein>
    <submittedName>
        <fullName evidence="5">Transcription elongation factor GreA</fullName>
    </submittedName>
</protein>
<evidence type="ECO:0000259" key="3">
    <source>
        <dbReference type="Pfam" id="PF01272"/>
    </source>
</evidence>
<accession>A0A1M4VCS2</accession>
<feature type="domain" description="Transcription elongation factor GreA/GreB N-terminal" evidence="4">
    <location>
        <begin position="4"/>
        <end position="74"/>
    </location>
</feature>
<dbReference type="InterPro" id="IPR022691">
    <property type="entry name" value="Tscrpt_elong_fac_GreA/B_N"/>
</dbReference>
<evidence type="ECO:0000256" key="2">
    <source>
        <dbReference type="ARBA" id="ARBA00023163"/>
    </source>
</evidence>
<dbReference type="Proteomes" id="UP000184076">
    <property type="component" value="Unassembled WGS sequence"/>
</dbReference>